<dbReference type="Gene3D" id="1.10.3730.10">
    <property type="entry name" value="ProC C-terminal domain-like"/>
    <property type="match status" value="1"/>
</dbReference>
<sequence length="280" mass="30827">MSKLVGFIGTGSMGRTLVEALIRSEALRPSEILISNRTRSKAQALAESHPGIRIAESNAELVREADWVFLCIKPRDYREVLDEIGIWAGKDQMMISITSPVMIRDLEAVLPSKIAKIIPSITHAVLDGTCLFIPGSRLTLQDREELLRLLSAIGTPLEIDERHCRVASDLASCGPAFLAHFLEQLARTAGEVTGLPRETAIPLVIQMARGTARMLTEGGFSLESLQERVAVPGGITQEGLNLLEREFDPVLNRLFRLTHAKFAEDVEKVRQSLHEAESKG</sequence>
<protein>
    <recommendedName>
        <fullName evidence="2">Pyrroline-5-carboxylate reductase</fullName>
        <shortName evidence="2">P5C reductase</shortName>
        <shortName evidence="2">P5CR</shortName>
        <ecNumber evidence="2">1.5.1.2</ecNumber>
    </recommendedName>
    <alternativeName>
        <fullName evidence="2">PCA reductase</fullName>
    </alternativeName>
</protein>
<evidence type="ECO:0000256" key="1">
    <source>
        <dbReference type="ARBA" id="ARBA00005525"/>
    </source>
</evidence>
<dbReference type="Pfam" id="PF03807">
    <property type="entry name" value="F420_oxidored"/>
    <property type="match status" value="1"/>
</dbReference>
<dbReference type="GO" id="GO:0005737">
    <property type="term" value="C:cytoplasm"/>
    <property type="evidence" value="ECO:0007669"/>
    <property type="project" value="UniProtKB-SubCell"/>
</dbReference>
<keyword evidence="2" id="KW-0963">Cytoplasm</keyword>
<gene>
    <name evidence="2" type="primary">proC</name>
    <name evidence="6" type="ORF">CLV97_108123</name>
</gene>
<dbReference type="PROSITE" id="PS00521">
    <property type="entry name" value="P5CR"/>
    <property type="match status" value="1"/>
</dbReference>
<dbReference type="InterPro" id="IPR029036">
    <property type="entry name" value="P5CR_dimer"/>
</dbReference>
<dbReference type="EMBL" id="PVNE01000008">
    <property type="protein sequence ID" value="PRX41191.1"/>
    <property type="molecule type" value="Genomic_DNA"/>
</dbReference>
<comment type="similarity">
    <text evidence="1 2">Belongs to the pyrroline-5-carboxylate reductase family.</text>
</comment>
<organism evidence="6 7">
    <name type="scientific">Planifilum fimeticola</name>
    <dbReference type="NCBI Taxonomy" id="201975"/>
    <lineage>
        <taxon>Bacteria</taxon>
        <taxon>Bacillati</taxon>
        <taxon>Bacillota</taxon>
        <taxon>Bacilli</taxon>
        <taxon>Bacillales</taxon>
        <taxon>Thermoactinomycetaceae</taxon>
        <taxon>Planifilum</taxon>
    </lineage>
</organism>
<dbReference type="InterPro" id="IPR053790">
    <property type="entry name" value="P5CR-like_CS"/>
</dbReference>
<dbReference type="InterPro" id="IPR008927">
    <property type="entry name" value="6-PGluconate_DH-like_C_sf"/>
</dbReference>
<feature type="domain" description="Pyrroline-5-carboxylate reductase dimerisation" evidence="5">
    <location>
        <begin position="161"/>
        <end position="261"/>
    </location>
</feature>
<dbReference type="Gene3D" id="3.40.50.720">
    <property type="entry name" value="NAD(P)-binding Rossmann-like Domain"/>
    <property type="match status" value="1"/>
</dbReference>
<dbReference type="GO" id="GO:0055129">
    <property type="term" value="P:L-proline biosynthetic process"/>
    <property type="evidence" value="ECO:0007669"/>
    <property type="project" value="UniProtKB-UniRule"/>
</dbReference>
<evidence type="ECO:0000313" key="7">
    <source>
        <dbReference type="Proteomes" id="UP000237797"/>
    </source>
</evidence>
<dbReference type="InterPro" id="IPR028939">
    <property type="entry name" value="P5C_Rdtase_cat_N"/>
</dbReference>
<proteinExistence type="inferred from homology"/>
<dbReference type="GO" id="GO:0004735">
    <property type="term" value="F:pyrroline-5-carboxylate reductase activity"/>
    <property type="evidence" value="ECO:0007669"/>
    <property type="project" value="UniProtKB-UniRule"/>
</dbReference>
<dbReference type="InterPro" id="IPR000304">
    <property type="entry name" value="Pyrroline-COOH_reductase"/>
</dbReference>
<dbReference type="NCBIfam" id="NF005814">
    <property type="entry name" value="PRK07680.1"/>
    <property type="match status" value="1"/>
</dbReference>
<evidence type="ECO:0000256" key="3">
    <source>
        <dbReference type="PIRSR" id="PIRSR000193-1"/>
    </source>
</evidence>
<evidence type="ECO:0000259" key="5">
    <source>
        <dbReference type="Pfam" id="PF14748"/>
    </source>
</evidence>
<comment type="catalytic activity">
    <reaction evidence="2">
        <text>L-proline + NADP(+) = (S)-1-pyrroline-5-carboxylate + NADPH + 2 H(+)</text>
        <dbReference type="Rhea" id="RHEA:14109"/>
        <dbReference type="ChEBI" id="CHEBI:15378"/>
        <dbReference type="ChEBI" id="CHEBI:17388"/>
        <dbReference type="ChEBI" id="CHEBI:57783"/>
        <dbReference type="ChEBI" id="CHEBI:58349"/>
        <dbReference type="ChEBI" id="CHEBI:60039"/>
        <dbReference type="EC" id="1.5.1.2"/>
    </reaction>
</comment>
<dbReference type="AlphaFoldDB" id="A0A2T0LGD8"/>
<dbReference type="Proteomes" id="UP000237797">
    <property type="component" value="Unassembled WGS sequence"/>
</dbReference>
<keyword evidence="7" id="KW-1185">Reference proteome</keyword>
<name>A0A2T0LGD8_9BACL</name>
<comment type="subcellular location">
    <subcellularLocation>
        <location evidence="2">Cytoplasm</location>
    </subcellularLocation>
</comment>
<accession>A0A2T0LGD8</accession>
<dbReference type="UniPathway" id="UPA00098">
    <property type="reaction ID" value="UER00361"/>
</dbReference>
<evidence type="ECO:0000313" key="6">
    <source>
        <dbReference type="EMBL" id="PRX41191.1"/>
    </source>
</evidence>
<dbReference type="SUPFAM" id="SSF51735">
    <property type="entry name" value="NAD(P)-binding Rossmann-fold domains"/>
    <property type="match status" value="1"/>
</dbReference>
<dbReference type="RefSeq" id="WP_106344820.1">
    <property type="nucleotide sequence ID" value="NZ_PVNE01000008.1"/>
</dbReference>
<dbReference type="Pfam" id="PF14748">
    <property type="entry name" value="P5CR_dimer"/>
    <property type="match status" value="1"/>
</dbReference>
<reference evidence="6 7" key="1">
    <citation type="submission" date="2018-03" db="EMBL/GenBank/DDBJ databases">
        <title>Genomic Encyclopedia of Archaeal and Bacterial Type Strains, Phase II (KMG-II): from individual species to whole genera.</title>
        <authorList>
            <person name="Goeker M."/>
        </authorList>
    </citation>
    <scope>NUCLEOTIDE SEQUENCE [LARGE SCALE GENOMIC DNA]</scope>
    <source>
        <strain evidence="6 7">DSM 44946</strain>
    </source>
</reference>
<dbReference type="OrthoDB" id="9805754at2"/>
<feature type="binding site" evidence="3">
    <location>
        <begin position="8"/>
        <end position="13"/>
    </location>
    <ligand>
        <name>NADP(+)</name>
        <dbReference type="ChEBI" id="CHEBI:58349"/>
    </ligand>
</feature>
<keyword evidence="2" id="KW-0560">Oxidoreductase</keyword>
<dbReference type="EC" id="1.5.1.2" evidence="2"/>
<comment type="pathway">
    <text evidence="2">Amino-acid biosynthesis; L-proline biosynthesis; L-proline from L-glutamate 5-semialdehyde: step 1/1.</text>
</comment>
<feature type="domain" description="Pyrroline-5-carboxylate reductase catalytic N-terminal" evidence="4">
    <location>
        <begin position="5"/>
        <end position="99"/>
    </location>
</feature>
<evidence type="ECO:0000256" key="2">
    <source>
        <dbReference type="HAMAP-Rule" id="MF_01925"/>
    </source>
</evidence>
<dbReference type="SUPFAM" id="SSF48179">
    <property type="entry name" value="6-phosphogluconate dehydrogenase C-terminal domain-like"/>
    <property type="match status" value="1"/>
</dbReference>
<dbReference type="PANTHER" id="PTHR11645:SF51">
    <property type="entry name" value="COME OPERON PROTEIN 4"/>
    <property type="match status" value="1"/>
</dbReference>
<dbReference type="PANTHER" id="PTHR11645">
    <property type="entry name" value="PYRROLINE-5-CARBOXYLATE REDUCTASE"/>
    <property type="match status" value="1"/>
</dbReference>
<keyword evidence="2" id="KW-0028">Amino-acid biosynthesis</keyword>
<comment type="catalytic activity">
    <reaction evidence="2">
        <text>L-proline + NAD(+) = (S)-1-pyrroline-5-carboxylate + NADH + 2 H(+)</text>
        <dbReference type="Rhea" id="RHEA:14105"/>
        <dbReference type="ChEBI" id="CHEBI:15378"/>
        <dbReference type="ChEBI" id="CHEBI:17388"/>
        <dbReference type="ChEBI" id="CHEBI:57540"/>
        <dbReference type="ChEBI" id="CHEBI:57945"/>
        <dbReference type="ChEBI" id="CHEBI:60039"/>
        <dbReference type="EC" id="1.5.1.2"/>
    </reaction>
</comment>
<comment type="caution">
    <text evidence="6">The sequence shown here is derived from an EMBL/GenBank/DDBJ whole genome shotgun (WGS) entry which is preliminary data.</text>
</comment>
<evidence type="ECO:0000259" key="4">
    <source>
        <dbReference type="Pfam" id="PF03807"/>
    </source>
</evidence>
<dbReference type="HAMAP" id="MF_01925">
    <property type="entry name" value="P5C_reductase"/>
    <property type="match status" value="1"/>
</dbReference>
<dbReference type="PIRSF" id="PIRSF000193">
    <property type="entry name" value="Pyrrol-5-carb_rd"/>
    <property type="match status" value="1"/>
</dbReference>
<keyword evidence="2" id="KW-0641">Proline biosynthesis</keyword>
<feature type="binding site" evidence="3">
    <location>
        <position position="58"/>
    </location>
    <ligand>
        <name>NADPH</name>
        <dbReference type="ChEBI" id="CHEBI:57783"/>
    </ligand>
</feature>
<comment type="function">
    <text evidence="2">Catalyzes the reduction of 1-pyrroline-5-carboxylate (PCA) to L-proline.</text>
</comment>
<keyword evidence="2 3" id="KW-0521">NADP</keyword>
<dbReference type="InterPro" id="IPR036291">
    <property type="entry name" value="NAD(P)-bd_dom_sf"/>
</dbReference>